<accession>A0AAU9CI58</accession>
<organism evidence="1 2">
    <name type="scientific">Fulvitalea axinellae</name>
    <dbReference type="NCBI Taxonomy" id="1182444"/>
    <lineage>
        <taxon>Bacteria</taxon>
        <taxon>Pseudomonadati</taxon>
        <taxon>Bacteroidota</taxon>
        <taxon>Cytophagia</taxon>
        <taxon>Cytophagales</taxon>
        <taxon>Persicobacteraceae</taxon>
        <taxon>Fulvitalea</taxon>
    </lineage>
</organism>
<evidence type="ECO:0000313" key="1">
    <source>
        <dbReference type="EMBL" id="BDD08945.1"/>
    </source>
</evidence>
<dbReference type="EMBL" id="AP025314">
    <property type="protein sequence ID" value="BDD08945.1"/>
    <property type="molecule type" value="Genomic_DNA"/>
</dbReference>
<sequence>MYYRKKKPKKYSFDGSSASGLAKMPAFRLGDSDGDTGNGTTTYTPVETLSSLYLAYPNVDGTMRNICSVGPRTRLLADFSDLVYGEYRHKMSDWVKVVGPEGAWYAYEGGLAHFPPADDYMQLMRFLRSVWAMRAELLEERSFVHEFVYQLANRHGGEVDCGDRQGFLKELEGLMLHHAVGEGKVLAQDLGEYVTVGDLKSGPATQWDREFFHFEGVGKPDERPADFKFYINPHPAKIPEVLRFVLDRVVNSPRFPEIGAVKVIGFAEHAIRNDLIVMYADTEEGLLKAKDILIKYVEANPESFQDVTPPMSEPIARGVAIAREPIGLTYNIGAGGFRDVGKSEHYDFLVKVLDLLDSSTEVPGELDELLTKKLSEDMSEVMSSENGPRDVSKAVFDVYREYMSQLGIGEGEALFTSFSKSHKQFREPGKVLVGERNVSFSSLRSYLVADALLVSGNVFEDFVSEVMKRFVSGRINFWRPSRNLGDGTLV</sequence>
<gene>
    <name evidence="1" type="ORF">FUAX_13770</name>
</gene>
<reference evidence="1 2" key="1">
    <citation type="submission" date="2021-12" db="EMBL/GenBank/DDBJ databases">
        <title>Genome sequencing of bacteria with rrn-lacking chromosome and rrn-plasmid.</title>
        <authorList>
            <person name="Anda M."/>
            <person name="Iwasaki W."/>
        </authorList>
    </citation>
    <scope>NUCLEOTIDE SEQUENCE [LARGE SCALE GENOMIC DNA]</scope>
    <source>
        <strain evidence="1 2">DSM 100852</strain>
    </source>
</reference>
<name>A0AAU9CI58_9BACT</name>
<dbReference type="KEGG" id="fax:FUAX_13770"/>
<dbReference type="Proteomes" id="UP001348817">
    <property type="component" value="Chromosome"/>
</dbReference>
<dbReference type="RefSeq" id="WP_338394171.1">
    <property type="nucleotide sequence ID" value="NZ_AP025314.1"/>
</dbReference>
<dbReference type="Pfam" id="PF17914">
    <property type="entry name" value="HopA1"/>
    <property type="match status" value="1"/>
</dbReference>
<proteinExistence type="predicted"/>
<dbReference type="InterPro" id="IPR040871">
    <property type="entry name" value="HopA1"/>
</dbReference>
<dbReference type="AlphaFoldDB" id="A0AAU9CI58"/>
<keyword evidence="2" id="KW-1185">Reference proteome</keyword>
<evidence type="ECO:0000313" key="2">
    <source>
        <dbReference type="Proteomes" id="UP001348817"/>
    </source>
</evidence>
<protein>
    <submittedName>
        <fullName evidence="1">Uncharacterized protein</fullName>
    </submittedName>
</protein>